<keyword evidence="2" id="KW-1185">Reference proteome</keyword>
<dbReference type="Gene3D" id="2.40.40.20">
    <property type="match status" value="1"/>
</dbReference>
<reference evidence="1" key="1">
    <citation type="journal article" date="2014" name="Int. J. Syst. Evol. Microbiol.">
        <title>Complete genome sequence of Corynebacterium casei LMG S-19264T (=DSM 44701T), isolated from a smear-ripened cheese.</title>
        <authorList>
            <consortium name="US DOE Joint Genome Institute (JGI-PGF)"/>
            <person name="Walter F."/>
            <person name="Albersmeier A."/>
            <person name="Kalinowski J."/>
            <person name="Ruckert C."/>
        </authorList>
    </citation>
    <scope>NUCLEOTIDE SEQUENCE</scope>
    <source>
        <strain evidence="1">JCM 3302</strain>
    </source>
</reference>
<evidence type="ECO:0000313" key="2">
    <source>
        <dbReference type="Proteomes" id="UP000641386"/>
    </source>
</evidence>
<evidence type="ECO:0000313" key="1">
    <source>
        <dbReference type="EMBL" id="GHF05736.1"/>
    </source>
</evidence>
<dbReference type="AlphaFoldDB" id="A0A919AH19"/>
<accession>A0A919AH19</accession>
<protein>
    <submittedName>
        <fullName evidence="1">Uncharacterized protein</fullName>
    </submittedName>
</protein>
<proteinExistence type="predicted"/>
<dbReference type="InterPro" id="IPR009010">
    <property type="entry name" value="Asp_de-COase-like_dom_sf"/>
</dbReference>
<dbReference type="Proteomes" id="UP000641386">
    <property type="component" value="Unassembled WGS sequence"/>
</dbReference>
<dbReference type="SUPFAM" id="SSF50692">
    <property type="entry name" value="ADC-like"/>
    <property type="match status" value="1"/>
</dbReference>
<dbReference type="EMBL" id="BNBC01000049">
    <property type="protein sequence ID" value="GHF05736.1"/>
    <property type="molecule type" value="Genomic_DNA"/>
</dbReference>
<reference evidence="1" key="2">
    <citation type="submission" date="2020-09" db="EMBL/GenBank/DDBJ databases">
        <authorList>
            <person name="Sun Q."/>
            <person name="Ohkuma M."/>
        </authorList>
    </citation>
    <scope>NUCLEOTIDE SEQUENCE</scope>
    <source>
        <strain evidence="1">JCM 3302</strain>
    </source>
</reference>
<organism evidence="1 2">
    <name type="scientific">Streptomyces spiralis</name>
    <dbReference type="NCBI Taxonomy" id="66376"/>
    <lineage>
        <taxon>Bacteria</taxon>
        <taxon>Bacillati</taxon>
        <taxon>Actinomycetota</taxon>
        <taxon>Actinomycetes</taxon>
        <taxon>Kitasatosporales</taxon>
        <taxon>Streptomycetaceae</taxon>
        <taxon>Streptomyces</taxon>
    </lineage>
</organism>
<name>A0A919AH19_9ACTN</name>
<comment type="caution">
    <text evidence="1">The sequence shown here is derived from an EMBL/GenBank/DDBJ whole genome shotgun (WGS) entry which is preliminary data.</text>
</comment>
<gene>
    <name evidence="1" type="ORF">GCM10014715_72300</name>
</gene>
<sequence length="74" mass="7577">MVISSPRGSFGAVARLDGRATRGTALTEKGHWPRLSPGGEGVNATVAEDDADFGGGAVFHDNRVRVEPAGTAVT</sequence>